<evidence type="ECO:0000313" key="2">
    <source>
        <dbReference type="Proteomes" id="UP000443153"/>
    </source>
</evidence>
<keyword evidence="2" id="KW-1185">Reference proteome</keyword>
<dbReference type="EMBL" id="WKJH01000030">
    <property type="protein sequence ID" value="MRX66224.1"/>
    <property type="molecule type" value="Genomic_DNA"/>
</dbReference>
<comment type="caution">
    <text evidence="1">The sequence shown here is derived from an EMBL/GenBank/DDBJ whole genome shotgun (WGS) entry which is preliminary data.</text>
</comment>
<organism evidence="1 2">
    <name type="scientific">Maribacter luteus</name>
    <dbReference type="NCBI Taxonomy" id="2594478"/>
    <lineage>
        <taxon>Bacteria</taxon>
        <taxon>Pseudomonadati</taxon>
        <taxon>Bacteroidota</taxon>
        <taxon>Flavobacteriia</taxon>
        <taxon>Flavobacteriales</taxon>
        <taxon>Flavobacteriaceae</taxon>
        <taxon>Maribacter</taxon>
    </lineage>
</organism>
<accession>A0A6I2MUQ5</accession>
<proteinExistence type="predicted"/>
<name>A0A6I2MUQ5_9FLAO</name>
<protein>
    <submittedName>
        <fullName evidence="1">Uncharacterized protein</fullName>
    </submittedName>
</protein>
<reference evidence="1 2" key="1">
    <citation type="submission" date="2019-11" db="EMBL/GenBank/DDBJ databases">
        <title>Maribacter lutea sp. nov., a marine bacterium isolated from intertidal sand.</title>
        <authorList>
            <person name="Liu A."/>
        </authorList>
    </citation>
    <scope>NUCLEOTIDE SEQUENCE [LARGE SCALE GENOMIC DNA]</scope>
    <source>
        <strain evidence="1 2">RZ05</strain>
    </source>
</reference>
<dbReference type="OrthoDB" id="1439632at2"/>
<dbReference type="Proteomes" id="UP000443153">
    <property type="component" value="Unassembled WGS sequence"/>
</dbReference>
<sequence>MNIPTSKLKSCLLYIFIVGISMVVVLCKDAQKQEANTSVNNLNGNYAVEVSMENQVFHIQQESLLPVKTIFTKDSILLLFREKENPFQLNLNLTHTDILVAQNAKYSIPDENAGKIKVDLNFFNSDRNTKSINKRIIFRKGIIKIDKLTENELDMTFKGEGSGITERDNNFLISGKIKATFTQ</sequence>
<evidence type="ECO:0000313" key="1">
    <source>
        <dbReference type="EMBL" id="MRX66224.1"/>
    </source>
</evidence>
<gene>
    <name evidence="1" type="ORF">GJ691_18875</name>
</gene>
<dbReference type="RefSeq" id="WP_154369823.1">
    <property type="nucleotide sequence ID" value="NZ_WKJH01000030.1"/>
</dbReference>
<dbReference type="AlphaFoldDB" id="A0A6I2MUQ5"/>